<proteinExistence type="predicted"/>
<organism evidence="1 2">
    <name type="scientific">Protopolystoma xenopodis</name>
    <dbReference type="NCBI Taxonomy" id="117903"/>
    <lineage>
        <taxon>Eukaryota</taxon>
        <taxon>Metazoa</taxon>
        <taxon>Spiralia</taxon>
        <taxon>Lophotrochozoa</taxon>
        <taxon>Platyhelminthes</taxon>
        <taxon>Monogenea</taxon>
        <taxon>Polyopisthocotylea</taxon>
        <taxon>Polystomatidea</taxon>
        <taxon>Polystomatidae</taxon>
        <taxon>Protopolystoma</taxon>
    </lineage>
</organism>
<dbReference type="Proteomes" id="UP000784294">
    <property type="component" value="Unassembled WGS sequence"/>
</dbReference>
<accession>A0A3S4ZZT3</accession>
<keyword evidence="2" id="KW-1185">Reference proteome</keyword>
<reference evidence="1" key="1">
    <citation type="submission" date="2018-11" db="EMBL/GenBank/DDBJ databases">
        <authorList>
            <consortium name="Pathogen Informatics"/>
        </authorList>
    </citation>
    <scope>NUCLEOTIDE SEQUENCE</scope>
</reference>
<evidence type="ECO:0000313" key="2">
    <source>
        <dbReference type="Proteomes" id="UP000784294"/>
    </source>
</evidence>
<dbReference type="EMBL" id="CAAALY010003442">
    <property type="protein sequence ID" value="VEL08222.1"/>
    <property type="molecule type" value="Genomic_DNA"/>
</dbReference>
<sequence>MGLSSKPVLFLTNAAFTPHITFRSLCPQEDQSSELLLGPRFHEARPDSTPTRDGPVSLAPSAGTAVIARVPSHLSSSEPLFPGPPTRQEPIYRSWRPLTPARNPPAMADTEAVAMAASGEEVFGINLDSTSVQASAPRETGIRRGGKSRNCPNSHGFGSLVVMPSAGRRDDTARHRNVHLGGWEPSGRRIDSVSNLAGVARAKRRRDNKVSRLVRPCSTAGHKFRGPIVDIDKCCCS</sequence>
<evidence type="ECO:0000313" key="1">
    <source>
        <dbReference type="EMBL" id="VEL08222.1"/>
    </source>
</evidence>
<dbReference type="AlphaFoldDB" id="A0A3S4ZZT3"/>
<protein>
    <submittedName>
        <fullName evidence="1">Uncharacterized protein</fullName>
    </submittedName>
</protein>
<gene>
    <name evidence="1" type="ORF">PXEA_LOCUS1662</name>
</gene>
<name>A0A3S4ZZT3_9PLAT</name>
<comment type="caution">
    <text evidence="1">The sequence shown here is derived from an EMBL/GenBank/DDBJ whole genome shotgun (WGS) entry which is preliminary data.</text>
</comment>